<proteinExistence type="predicted"/>
<gene>
    <name evidence="1" type="ORF">Vadar_003678</name>
</gene>
<keyword evidence="2" id="KW-1185">Reference proteome</keyword>
<evidence type="ECO:0000313" key="2">
    <source>
        <dbReference type="Proteomes" id="UP000828048"/>
    </source>
</evidence>
<accession>A0ACB7XF26</accession>
<dbReference type="Proteomes" id="UP000828048">
    <property type="component" value="Chromosome 10"/>
</dbReference>
<protein>
    <submittedName>
        <fullName evidence="1">Uncharacterized protein</fullName>
    </submittedName>
</protein>
<comment type="caution">
    <text evidence="1">The sequence shown here is derived from an EMBL/GenBank/DDBJ whole genome shotgun (WGS) entry which is preliminary data.</text>
</comment>
<sequence length="80" mass="8797">MVDSTPAIEKLYISCIHHRAFIEVNEEGTEAAAASACVVRDACYVKPVDFVADHPFLFVIREDNTGVVLFFGQVLNPLEG</sequence>
<dbReference type="EMBL" id="CM037160">
    <property type="protein sequence ID" value="KAH7839399.1"/>
    <property type="molecule type" value="Genomic_DNA"/>
</dbReference>
<name>A0ACB7XF26_9ERIC</name>
<reference evidence="1 2" key="1">
    <citation type="journal article" date="2021" name="Hortic Res">
        <title>High-quality reference genome and annotation aids understanding of berry development for evergreen blueberry (Vaccinium darrowii).</title>
        <authorList>
            <person name="Yu J."/>
            <person name="Hulse-Kemp A.M."/>
            <person name="Babiker E."/>
            <person name="Staton M."/>
        </authorList>
    </citation>
    <scope>NUCLEOTIDE SEQUENCE [LARGE SCALE GENOMIC DNA]</scope>
    <source>
        <strain evidence="2">cv. NJ 8807/NJ 8810</strain>
        <tissue evidence="1">Young leaf</tissue>
    </source>
</reference>
<organism evidence="1 2">
    <name type="scientific">Vaccinium darrowii</name>
    <dbReference type="NCBI Taxonomy" id="229202"/>
    <lineage>
        <taxon>Eukaryota</taxon>
        <taxon>Viridiplantae</taxon>
        <taxon>Streptophyta</taxon>
        <taxon>Embryophyta</taxon>
        <taxon>Tracheophyta</taxon>
        <taxon>Spermatophyta</taxon>
        <taxon>Magnoliopsida</taxon>
        <taxon>eudicotyledons</taxon>
        <taxon>Gunneridae</taxon>
        <taxon>Pentapetalae</taxon>
        <taxon>asterids</taxon>
        <taxon>Ericales</taxon>
        <taxon>Ericaceae</taxon>
        <taxon>Vaccinioideae</taxon>
        <taxon>Vaccinieae</taxon>
        <taxon>Vaccinium</taxon>
    </lineage>
</organism>
<evidence type="ECO:0000313" key="1">
    <source>
        <dbReference type="EMBL" id="KAH7839399.1"/>
    </source>
</evidence>